<dbReference type="STRING" id="242507.G4MTY5"/>
<accession>G4MTY5</accession>
<dbReference type="Gene3D" id="3.40.1190.20">
    <property type="match status" value="1"/>
</dbReference>
<dbReference type="VEuPathDB" id="FungiDB:MGG_14801"/>
<dbReference type="GO" id="GO:0016798">
    <property type="term" value="F:hydrolase activity, acting on glycosyl bonds"/>
    <property type="evidence" value="ECO:0007669"/>
    <property type="project" value="UniProtKB-KW"/>
</dbReference>
<dbReference type="PANTHER" id="PTHR42909">
    <property type="entry name" value="ZGC:136858"/>
    <property type="match status" value="1"/>
</dbReference>
<dbReference type="Gene3D" id="3.40.1790.10">
    <property type="entry name" value="Indigoidine synthase domain"/>
    <property type="match status" value="1"/>
</dbReference>
<dbReference type="CDD" id="cd01941">
    <property type="entry name" value="YeiC_kinase_like"/>
    <property type="match status" value="1"/>
</dbReference>
<evidence type="ECO:0000259" key="7">
    <source>
        <dbReference type="Pfam" id="PF00294"/>
    </source>
</evidence>
<dbReference type="OrthoDB" id="198885at2759"/>
<reference evidence="8 9" key="1">
    <citation type="journal article" date="2005" name="Nature">
        <title>The genome sequence of the rice blast fungus Magnaporthe grisea.</title>
        <authorList>
            <person name="Dean R.A."/>
            <person name="Talbot N.J."/>
            <person name="Ebbole D.J."/>
            <person name="Farman M.L."/>
            <person name="Mitchell T.K."/>
            <person name="Orbach M.J."/>
            <person name="Thon M."/>
            <person name="Kulkarni R."/>
            <person name="Xu J.R."/>
            <person name="Pan H."/>
            <person name="Read N.D."/>
            <person name="Lee Y.H."/>
            <person name="Carbone I."/>
            <person name="Brown D."/>
            <person name="Oh Y.Y."/>
            <person name="Donofrio N."/>
            <person name="Jeong J.S."/>
            <person name="Soanes D.M."/>
            <person name="Djonovic S."/>
            <person name="Kolomiets E."/>
            <person name="Rehmeyer C."/>
            <person name="Li W."/>
            <person name="Harding M."/>
            <person name="Kim S."/>
            <person name="Lebrun M.H."/>
            <person name="Bohnert H."/>
            <person name="Coughlan S."/>
            <person name="Butler J."/>
            <person name="Calvo S."/>
            <person name="Ma L.J."/>
            <person name="Nicol R."/>
            <person name="Purcell S."/>
            <person name="Nusbaum C."/>
            <person name="Galagan J.E."/>
            <person name="Birren B.W."/>
        </authorList>
    </citation>
    <scope>NUCLEOTIDE SEQUENCE [LARGE SCALE GENOMIC DNA]</scope>
    <source>
        <strain evidence="9">70-15 / ATCC MYA-4617 / FGSC 8958</strain>
    </source>
</reference>
<sequence>MANRILGTARFHQENTRLLRLVVPALLLITSGTFAQSKDQVCLGPPIELGIALQRHVGYITNTTGGCNQMLHSGLGGILKISDEVRDALESNRPVVALESTIYTHGAVARSELGLEDIVRQNGGTPAVIGVLAGVPTVGLTDAEVERMISEGANKVSRRDLAYLAGLGMTGRQIHGGTTIAGTMLLARLAGIKVFGTGGLGGVHRGWESTMDISADLTELGRTRVAVICSGSKGFLDIPTTLEYLETQGVLVSTFAEGRTGKVDFPAFWARESGIKSPSVINTEAEAAAIILAQEELGIETGILFASPIPEQHQIPREEMDAVIKQAVSDAAEQGFTGSQNTPFILGQIRKLTDGRSVPANVALIKSNVERATKISVELSKLSGGSSATKIFPTSNTVKTQVDPKAGQKTAEKVETVGGVGHNVALAAHRVDRNVKVRLCSLVGDDFAGATVLSKLESSGMDTSCIRQLGPEYPSARTAQYVAVNGADKNLVLAMADMGILTSHSFQKYWDSAIAASRPSWLVVDGNWSETDIHEGWIRSGRQHGAKIAFEPVSVAKSARLFPRLSSAARSNHDGLLHPSPLVDLATPNIHELAAMYNAAKEHGYFDDLSWFSMIDALGMRGARDRFVRLTSTALTDTGVPQQIIHLLPYIPSLLTKLGDKGVLLSMLLSPDDARVRSIEADPYILVRATGDHPHVGAVYMRLFPAAEDVQDVVSVNGVGDTFCGTLIAGLARGAKVENLIDVAQKAAVLTLRSHQSVSDEVGKLEPELARIARL</sequence>
<evidence type="ECO:0000256" key="4">
    <source>
        <dbReference type="ARBA" id="ARBA00023239"/>
    </source>
</evidence>
<keyword evidence="3" id="KW-0464">Manganese</keyword>
<dbReference type="InterPro" id="IPR011611">
    <property type="entry name" value="PfkB_dom"/>
</dbReference>
<dbReference type="InParanoid" id="G4MTY5"/>
<feature type="domain" description="Carbohydrate kinase PfkB" evidence="7">
    <location>
        <begin position="409"/>
        <end position="601"/>
    </location>
</feature>
<feature type="chain" id="PRO_5003465505" evidence="6">
    <location>
        <begin position="36"/>
        <end position="775"/>
    </location>
</feature>
<reference key="2">
    <citation type="submission" date="2011-05" db="EMBL/GenBank/DDBJ databases">
        <title>The Genome Sequence of Magnaporthe oryzae 70-15.</title>
        <authorList>
            <consortium name="The Broad Institute Genome Sequencing Platform"/>
            <person name="Ma L.-J."/>
            <person name="Dead R."/>
            <person name="Young S.K."/>
            <person name="Zeng Q."/>
            <person name="Gargeya S."/>
            <person name="Fitzgerald M."/>
            <person name="Haas B."/>
            <person name="Abouelleil A."/>
            <person name="Alvarado L."/>
            <person name="Arachchi H.M."/>
            <person name="Berlin A."/>
            <person name="Brown A."/>
            <person name="Chapman S.B."/>
            <person name="Chen Z."/>
            <person name="Dunbar C."/>
            <person name="Freedman E."/>
            <person name="Gearin G."/>
            <person name="Gellesch M."/>
            <person name="Goldberg J."/>
            <person name="Griggs A."/>
            <person name="Gujja S."/>
            <person name="Heiman D."/>
            <person name="Howarth C."/>
            <person name="Larson L."/>
            <person name="Lui A."/>
            <person name="MacDonald P.J.P."/>
            <person name="Mehta T."/>
            <person name="Montmayeur A."/>
            <person name="Murphy C."/>
            <person name="Neiman D."/>
            <person name="Pearson M."/>
            <person name="Priest M."/>
            <person name="Roberts A."/>
            <person name="Saif S."/>
            <person name="Shea T."/>
            <person name="Shenoy N."/>
            <person name="Sisk P."/>
            <person name="Stolte C."/>
            <person name="Sykes S."/>
            <person name="Yandava C."/>
            <person name="Wortman J."/>
            <person name="Nusbaum C."/>
            <person name="Birren B."/>
        </authorList>
    </citation>
    <scope>NUCLEOTIDE SEQUENCE</scope>
    <source>
        <strain>70-15</strain>
    </source>
</reference>
<keyword evidence="9" id="KW-1185">Reference proteome</keyword>
<evidence type="ECO:0000313" key="8">
    <source>
        <dbReference type="EMBL" id="EHA54779.1"/>
    </source>
</evidence>
<name>G4MTY5_PYRO7</name>
<dbReference type="eggNOG" id="KOG3009">
    <property type="taxonomic scope" value="Eukaryota"/>
</dbReference>
<feature type="signal peptide" evidence="6">
    <location>
        <begin position="1"/>
        <end position="35"/>
    </location>
</feature>
<dbReference type="PANTHER" id="PTHR42909:SF1">
    <property type="entry name" value="CARBOHYDRATE KINASE PFKB DOMAIN-CONTAINING PROTEIN"/>
    <property type="match status" value="1"/>
</dbReference>
<dbReference type="Pfam" id="PF00294">
    <property type="entry name" value="PfkB"/>
    <property type="match status" value="2"/>
</dbReference>
<organism evidence="8 9">
    <name type="scientific">Pyricularia oryzae (strain 70-15 / ATCC MYA-4617 / FGSC 8958)</name>
    <name type="common">Rice blast fungus</name>
    <name type="synonym">Magnaporthe oryzae</name>
    <dbReference type="NCBI Taxonomy" id="242507"/>
    <lineage>
        <taxon>Eukaryota</taxon>
        <taxon>Fungi</taxon>
        <taxon>Dikarya</taxon>
        <taxon>Ascomycota</taxon>
        <taxon>Pezizomycotina</taxon>
        <taxon>Sordariomycetes</taxon>
        <taxon>Sordariomycetidae</taxon>
        <taxon>Magnaporthales</taxon>
        <taxon>Pyriculariaceae</taxon>
        <taxon>Pyricularia</taxon>
    </lineage>
</organism>
<dbReference type="GeneID" id="5050248"/>
<dbReference type="Proteomes" id="UP000009058">
    <property type="component" value="Chromosome 2"/>
</dbReference>
<feature type="domain" description="Carbohydrate kinase PfkB" evidence="7">
    <location>
        <begin position="709"/>
        <end position="758"/>
    </location>
</feature>
<dbReference type="GO" id="GO:0004730">
    <property type="term" value="F:pseudouridylate synthase activity"/>
    <property type="evidence" value="ECO:0007669"/>
    <property type="project" value="InterPro"/>
</dbReference>
<evidence type="ECO:0000256" key="6">
    <source>
        <dbReference type="SAM" id="SignalP"/>
    </source>
</evidence>
<keyword evidence="6" id="KW-0732">Signal</keyword>
<keyword evidence="2" id="KW-0378">Hydrolase</keyword>
<evidence type="ECO:0000313" key="9">
    <source>
        <dbReference type="Proteomes" id="UP000009058"/>
    </source>
</evidence>
<dbReference type="EMBL" id="CM001232">
    <property type="protein sequence ID" value="EHA54779.1"/>
    <property type="molecule type" value="Genomic_DNA"/>
</dbReference>
<evidence type="ECO:0000256" key="2">
    <source>
        <dbReference type="ARBA" id="ARBA00022801"/>
    </source>
</evidence>
<dbReference type="InterPro" id="IPR022830">
    <property type="entry name" value="Indigdn_synthA-like"/>
</dbReference>
<dbReference type="InterPro" id="IPR029056">
    <property type="entry name" value="Ribokinase-like"/>
</dbReference>
<gene>
    <name evidence="8" type="ORF">MGG_14801</name>
</gene>
<dbReference type="RefSeq" id="XP_003714586.1">
    <property type="nucleotide sequence ID" value="XM_003714538.1"/>
</dbReference>
<keyword evidence="1" id="KW-0479">Metal-binding</keyword>
<dbReference type="InterPro" id="IPR007342">
    <property type="entry name" value="PsuG"/>
</dbReference>
<dbReference type="AlphaFoldDB" id="G4MTY5"/>
<dbReference type="SUPFAM" id="SSF53613">
    <property type="entry name" value="Ribokinase-like"/>
    <property type="match status" value="1"/>
</dbReference>
<dbReference type="Pfam" id="PF04227">
    <property type="entry name" value="Indigoidine_A"/>
    <property type="match status" value="1"/>
</dbReference>
<dbReference type="SMR" id="G4MTY5"/>
<dbReference type="GO" id="GO:0046872">
    <property type="term" value="F:metal ion binding"/>
    <property type="evidence" value="ECO:0007669"/>
    <property type="project" value="UniProtKB-KW"/>
</dbReference>
<dbReference type="KEGG" id="mgr:MGG_14801"/>
<dbReference type="HOGENOM" id="CLU_012201_3_0_1"/>
<dbReference type="GO" id="GO:0005737">
    <property type="term" value="C:cytoplasm"/>
    <property type="evidence" value="ECO:0007669"/>
    <property type="project" value="TreeGrafter"/>
</dbReference>
<evidence type="ECO:0000256" key="1">
    <source>
        <dbReference type="ARBA" id="ARBA00022723"/>
    </source>
</evidence>
<evidence type="ECO:0000256" key="5">
    <source>
        <dbReference type="ARBA" id="ARBA00023295"/>
    </source>
</evidence>
<proteinExistence type="predicted"/>
<protein>
    <submittedName>
        <fullName evidence="8">IdgA domain-containing protein</fullName>
    </submittedName>
</protein>
<dbReference type="OMA" id="FNCIIAT"/>
<keyword evidence="5" id="KW-0326">Glycosidase</keyword>
<dbReference type="SUPFAM" id="SSF110581">
    <property type="entry name" value="Indigoidine synthase A-like"/>
    <property type="match status" value="1"/>
</dbReference>
<keyword evidence="4" id="KW-0456">Lyase</keyword>
<evidence type="ECO:0000256" key="3">
    <source>
        <dbReference type="ARBA" id="ARBA00023211"/>
    </source>
</evidence>